<sequence length="151" mass="17236">MKFKIALLIFIISEISFGQIDDSKFRINVLKENIVGKEFTFGECDEKGGTETILTYLGSVKTEKGKTYKILNSIWTWGISCRATTRILVFNEKDEYVGNYYLFDSCDLPTKLENGFLIISNVNDECDRKTESKININQGLPKSILGYNFKS</sequence>
<proteinExistence type="predicted"/>
<evidence type="ECO:0000313" key="2">
    <source>
        <dbReference type="Proteomes" id="UP000830454"/>
    </source>
</evidence>
<protein>
    <submittedName>
        <fullName evidence="1">Uncharacterized protein</fullName>
    </submittedName>
</protein>
<organism evidence="1 2">
    <name type="scientific">Flavobacterium sediminilitoris</name>
    <dbReference type="NCBI Taxonomy" id="2024526"/>
    <lineage>
        <taxon>Bacteria</taxon>
        <taxon>Pseudomonadati</taxon>
        <taxon>Bacteroidota</taxon>
        <taxon>Flavobacteriia</taxon>
        <taxon>Flavobacteriales</taxon>
        <taxon>Flavobacteriaceae</taxon>
        <taxon>Flavobacterium</taxon>
    </lineage>
</organism>
<evidence type="ECO:0000313" key="1">
    <source>
        <dbReference type="EMBL" id="UOX32692.1"/>
    </source>
</evidence>
<dbReference type="Proteomes" id="UP000830454">
    <property type="component" value="Chromosome"/>
</dbReference>
<dbReference type="EMBL" id="CP090145">
    <property type="protein sequence ID" value="UOX32692.1"/>
    <property type="molecule type" value="Genomic_DNA"/>
</dbReference>
<keyword evidence="2" id="KW-1185">Reference proteome</keyword>
<gene>
    <name evidence="1" type="ORF">LXD69_11635</name>
</gene>
<reference evidence="1" key="1">
    <citation type="submission" date="2021-12" db="EMBL/GenBank/DDBJ databases">
        <authorList>
            <person name="Cha I.-T."/>
            <person name="Lee K.-E."/>
            <person name="Park S.-J."/>
        </authorList>
    </citation>
    <scope>NUCLEOTIDE SEQUENCE</scope>
    <source>
        <strain evidence="1">YSM-43</strain>
    </source>
</reference>
<name>A0ABY4HKG3_9FLAO</name>
<accession>A0ABY4HKG3</accession>
<dbReference type="RefSeq" id="WP_246915547.1">
    <property type="nucleotide sequence ID" value="NZ_CP090145.1"/>
</dbReference>
<reference evidence="1" key="2">
    <citation type="submission" date="2022-04" db="EMBL/GenBank/DDBJ databases">
        <title>Complete Genome Sequence of Flavobacterium sediminilitoris YSM-43, Isolated from a Tidal Sediment.</title>
        <authorList>
            <person name="Lee P.A."/>
        </authorList>
    </citation>
    <scope>NUCLEOTIDE SEQUENCE</scope>
    <source>
        <strain evidence="1">YSM-43</strain>
    </source>
</reference>